<reference evidence="4 5" key="1">
    <citation type="submission" date="2019-04" db="EMBL/GenBank/DDBJ databases">
        <title>Pedobacter sp. AR-2-6 sp. nov., isolated from Arctic soil.</title>
        <authorList>
            <person name="Dahal R.H."/>
            <person name="Kim D.-U."/>
        </authorList>
    </citation>
    <scope>NUCLEOTIDE SEQUENCE [LARGE SCALE GENOMIC DNA]</scope>
    <source>
        <strain evidence="4 5">AR-2-6</strain>
    </source>
</reference>
<dbReference type="InterPro" id="IPR049280">
    <property type="entry name" value="DUF6852"/>
</dbReference>
<evidence type="ECO:0000256" key="1">
    <source>
        <dbReference type="SAM" id="MobiDB-lite"/>
    </source>
</evidence>
<dbReference type="OrthoDB" id="675198at2"/>
<organism evidence="4 5">
    <name type="scientific">Pedobacter cryotolerans</name>
    <dbReference type="NCBI Taxonomy" id="2571270"/>
    <lineage>
        <taxon>Bacteria</taxon>
        <taxon>Pseudomonadati</taxon>
        <taxon>Bacteroidota</taxon>
        <taxon>Sphingobacteriia</taxon>
        <taxon>Sphingobacteriales</taxon>
        <taxon>Sphingobacteriaceae</taxon>
        <taxon>Pedobacter</taxon>
    </lineage>
</organism>
<protein>
    <submittedName>
        <fullName evidence="4">Uncharacterized protein</fullName>
    </submittedName>
</protein>
<dbReference type="Pfam" id="PF18347">
    <property type="entry name" value="DUF5606"/>
    <property type="match status" value="1"/>
</dbReference>
<dbReference type="Gene3D" id="2.30.30.730">
    <property type="match status" value="1"/>
</dbReference>
<feature type="domain" description="DUF6852" evidence="3">
    <location>
        <begin position="53"/>
        <end position="119"/>
    </location>
</feature>
<evidence type="ECO:0000313" key="4">
    <source>
        <dbReference type="EMBL" id="TKB97477.1"/>
    </source>
</evidence>
<dbReference type="AlphaFoldDB" id="A0A4U1BWX3"/>
<evidence type="ECO:0000259" key="2">
    <source>
        <dbReference type="Pfam" id="PF18347"/>
    </source>
</evidence>
<keyword evidence="5" id="KW-1185">Reference proteome</keyword>
<sequence>MNLRGIVAVSGRPGLFKLVGQNKSGYVLESLDEQKLKIVANIANTKLASLEDITVYGEDEELKLIDVLANIDAKKATAPDAKADGTTLKNFFLEVAPGHDQEKVYTSDMKKILTWYHIIKDMPLFTEAAPGTEVEGAKADDKADLKAKAATPKAKPTNAKAPTAKSAPAKKASMTSKKGV</sequence>
<dbReference type="Pfam" id="PF21186">
    <property type="entry name" value="DUF6852"/>
    <property type="match status" value="1"/>
</dbReference>
<dbReference type="InterPro" id="IPR049282">
    <property type="entry name" value="BVU_3817_N_sf"/>
</dbReference>
<dbReference type="EMBL" id="SWBO01000011">
    <property type="protein sequence ID" value="TKB97477.1"/>
    <property type="molecule type" value="Genomic_DNA"/>
</dbReference>
<dbReference type="InterPro" id="IPR041218">
    <property type="entry name" value="DUF5606"/>
</dbReference>
<evidence type="ECO:0000313" key="5">
    <source>
        <dbReference type="Proteomes" id="UP000310477"/>
    </source>
</evidence>
<accession>A0A4U1BWX3</accession>
<dbReference type="Proteomes" id="UP000310477">
    <property type="component" value="Unassembled WGS sequence"/>
</dbReference>
<name>A0A4U1BWX3_9SPHI</name>
<feature type="domain" description="DUF5606" evidence="2">
    <location>
        <begin position="3"/>
        <end position="50"/>
    </location>
</feature>
<proteinExistence type="predicted"/>
<feature type="region of interest" description="Disordered" evidence="1">
    <location>
        <begin position="133"/>
        <end position="180"/>
    </location>
</feature>
<dbReference type="RefSeq" id="WP_136878104.1">
    <property type="nucleotide sequence ID" value="NZ_SWBO01000011.1"/>
</dbReference>
<dbReference type="InterPro" id="IPR049281">
    <property type="entry name" value="BVU_3817-like_C_sf"/>
</dbReference>
<feature type="compositionally biased region" description="Basic and acidic residues" evidence="1">
    <location>
        <begin position="135"/>
        <end position="147"/>
    </location>
</feature>
<evidence type="ECO:0000259" key="3">
    <source>
        <dbReference type="Pfam" id="PF21186"/>
    </source>
</evidence>
<gene>
    <name evidence="4" type="ORF">FA045_16075</name>
</gene>
<dbReference type="Gene3D" id="1.10.10.1650">
    <property type="match status" value="1"/>
</dbReference>
<feature type="compositionally biased region" description="Low complexity" evidence="1">
    <location>
        <begin position="148"/>
        <end position="180"/>
    </location>
</feature>
<comment type="caution">
    <text evidence="4">The sequence shown here is derived from an EMBL/GenBank/DDBJ whole genome shotgun (WGS) entry which is preliminary data.</text>
</comment>